<protein>
    <submittedName>
        <fullName evidence="3">N-acetylmuramic acid 6-phosphate etherase</fullName>
        <ecNumber evidence="3">4.2.1.126</ecNumber>
    </submittedName>
</protein>
<organism evidence="3 4">
    <name type="scientific">Dongia rigui</name>
    <dbReference type="NCBI Taxonomy" id="940149"/>
    <lineage>
        <taxon>Bacteria</taxon>
        <taxon>Pseudomonadati</taxon>
        <taxon>Pseudomonadota</taxon>
        <taxon>Alphaproteobacteria</taxon>
        <taxon>Rhodospirillales</taxon>
        <taxon>Dongiaceae</taxon>
        <taxon>Dongia</taxon>
    </lineage>
</organism>
<keyword evidence="4" id="KW-1185">Reference proteome</keyword>
<dbReference type="InterPro" id="IPR046348">
    <property type="entry name" value="SIS_dom_sf"/>
</dbReference>
<evidence type="ECO:0000313" key="3">
    <source>
        <dbReference type="EMBL" id="MDY0872684.1"/>
    </source>
</evidence>
<feature type="domain" description="SIS" evidence="2">
    <location>
        <begin position="53"/>
        <end position="216"/>
    </location>
</feature>
<dbReference type="Pfam" id="PF13580">
    <property type="entry name" value="SIS_2"/>
    <property type="match status" value="1"/>
</dbReference>
<dbReference type="InterPro" id="IPR040190">
    <property type="entry name" value="MURQ/GCKR"/>
</dbReference>
<dbReference type="Proteomes" id="UP001271769">
    <property type="component" value="Unassembled WGS sequence"/>
</dbReference>
<evidence type="ECO:0000256" key="1">
    <source>
        <dbReference type="ARBA" id="ARBA00023277"/>
    </source>
</evidence>
<evidence type="ECO:0000259" key="2">
    <source>
        <dbReference type="PROSITE" id="PS51464"/>
    </source>
</evidence>
<dbReference type="Gene3D" id="1.10.8.1080">
    <property type="match status" value="1"/>
</dbReference>
<dbReference type="NCBIfam" id="NF003915">
    <property type="entry name" value="PRK05441.1"/>
    <property type="match status" value="1"/>
</dbReference>
<evidence type="ECO:0000313" key="4">
    <source>
        <dbReference type="Proteomes" id="UP001271769"/>
    </source>
</evidence>
<dbReference type="RefSeq" id="WP_320501158.1">
    <property type="nucleotide sequence ID" value="NZ_JAXCLX010000002.1"/>
</dbReference>
<dbReference type="Gene3D" id="3.40.50.10490">
    <property type="entry name" value="Glucose-6-phosphate isomerase like protein, domain 1"/>
    <property type="match status" value="1"/>
</dbReference>
<dbReference type="PANTHER" id="PTHR10088">
    <property type="entry name" value="GLUCOKINASE REGULATORY PROTEIN"/>
    <property type="match status" value="1"/>
</dbReference>
<name>A0ABU5DZC0_9PROT</name>
<keyword evidence="1" id="KW-0119">Carbohydrate metabolism</keyword>
<gene>
    <name evidence="3" type="ORF">SMD31_12145</name>
</gene>
<accession>A0ABU5DZC0</accession>
<dbReference type="PANTHER" id="PTHR10088:SF4">
    <property type="entry name" value="GLUCOKINASE REGULATORY PROTEIN"/>
    <property type="match status" value="1"/>
</dbReference>
<dbReference type="InterPro" id="IPR001347">
    <property type="entry name" value="SIS_dom"/>
</dbReference>
<proteinExistence type="predicted"/>
<keyword evidence="3" id="KW-0456">Lyase</keyword>
<dbReference type="EC" id="4.2.1.126" evidence="3"/>
<reference evidence="3 4" key="1">
    <citation type="journal article" date="2013" name="Antonie Van Leeuwenhoek">
        <title>Dongia rigui sp. nov., isolated from freshwater of a large wetland in Korea.</title>
        <authorList>
            <person name="Baik K.S."/>
            <person name="Hwang Y.M."/>
            <person name="Choi J.S."/>
            <person name="Kwon J."/>
            <person name="Seong C.N."/>
        </authorList>
    </citation>
    <scope>NUCLEOTIDE SEQUENCE [LARGE SCALE GENOMIC DNA]</scope>
    <source>
        <strain evidence="3 4">04SU4-P</strain>
    </source>
</reference>
<dbReference type="SUPFAM" id="SSF53697">
    <property type="entry name" value="SIS domain"/>
    <property type="match status" value="1"/>
</dbReference>
<dbReference type="GO" id="GO:0016829">
    <property type="term" value="F:lyase activity"/>
    <property type="evidence" value="ECO:0007669"/>
    <property type="project" value="UniProtKB-KW"/>
</dbReference>
<dbReference type="EMBL" id="JAXCLX010000002">
    <property type="protein sequence ID" value="MDY0872684.1"/>
    <property type="molecule type" value="Genomic_DNA"/>
</dbReference>
<dbReference type="PROSITE" id="PS51464">
    <property type="entry name" value="SIS"/>
    <property type="match status" value="1"/>
</dbReference>
<comment type="caution">
    <text evidence="3">The sequence shown here is derived from an EMBL/GenBank/DDBJ whole genome shotgun (WGS) entry which is preliminary data.</text>
</comment>
<sequence length="310" mass="31023">MLGRQTEEVSAAASGIDTWPDQRALAEMLAGQGRGVAAVEGALPALAAAAELLAARMADGGRLIYVGAGSSGLIAKLDALELPATFGIPPSRALALIAGGAASFEHLNGAAEDDPQLARLDIASVDVAATDVVVGISASGSTIYTCAALKEARTRGAATVGIACNAGAPIFDGVTVAVVLPSGGEVLAGSTRMGAGTAQKAALNLLSTLTAMKLGHVHDGMMVNVRAENAKLRERAAVIVSRIAGVDVALAAEKLKLADYEPKLAILLAAGAADIAEAKRLIAESKGHLRPALAWLGASPRQTASAAGTK</sequence>